<dbReference type="HOGENOM" id="CLU_3288189_0_0_11"/>
<dbReference type="Proteomes" id="UP000006247">
    <property type="component" value="Unassembled WGS sequence"/>
</dbReference>
<gene>
    <name evidence="1" type="ORF">CORMATOL_03158</name>
</gene>
<reference evidence="1 2" key="1">
    <citation type="submission" date="2009-01" db="EMBL/GenBank/DDBJ databases">
        <authorList>
            <person name="Fulton L."/>
            <person name="Clifton S."/>
            <person name="Chinwalla A.T."/>
            <person name="Mitreva M."/>
            <person name="Sodergren E."/>
            <person name="Weinstock G."/>
            <person name="Clifton S."/>
            <person name="Dooling D.J."/>
            <person name="Fulton B."/>
            <person name="Minx P."/>
            <person name="Pepin K.H."/>
            <person name="Johnson M."/>
            <person name="Bhonagiri V."/>
            <person name="Nash W.E."/>
            <person name="Mardis E.R."/>
            <person name="Wilson R.K."/>
        </authorList>
    </citation>
    <scope>NUCLEOTIDE SEQUENCE [LARGE SCALE GENOMIC DNA]</scope>
    <source>
        <strain evidence="1 2">ATCC 33806</strain>
    </source>
</reference>
<dbReference type="AlphaFoldDB" id="C0E816"/>
<proteinExistence type="predicted"/>
<protein>
    <submittedName>
        <fullName evidence="1">Uncharacterized protein</fullName>
    </submittedName>
</protein>
<evidence type="ECO:0000313" key="1">
    <source>
        <dbReference type="EMBL" id="EEG25541.1"/>
    </source>
</evidence>
<comment type="caution">
    <text evidence="1">The sequence shown here is derived from an EMBL/GenBank/DDBJ whole genome shotgun (WGS) entry which is preliminary data.</text>
</comment>
<accession>C0E816</accession>
<sequence>MSITVALLKYFNIYQRASLVILAALRRFYLRHSLAIALNT</sequence>
<dbReference type="EMBL" id="ACEB01000053">
    <property type="protein sequence ID" value="EEG25541.1"/>
    <property type="molecule type" value="Genomic_DNA"/>
</dbReference>
<name>C0E816_9CORY</name>
<organism evidence="1 2">
    <name type="scientific">Corynebacterium matruchotii ATCC 33806</name>
    <dbReference type="NCBI Taxonomy" id="566549"/>
    <lineage>
        <taxon>Bacteria</taxon>
        <taxon>Bacillati</taxon>
        <taxon>Actinomycetota</taxon>
        <taxon>Actinomycetes</taxon>
        <taxon>Mycobacteriales</taxon>
        <taxon>Corynebacteriaceae</taxon>
        <taxon>Corynebacterium</taxon>
    </lineage>
</organism>
<evidence type="ECO:0000313" key="2">
    <source>
        <dbReference type="Proteomes" id="UP000006247"/>
    </source>
</evidence>